<accession>A0ABU1G618</accession>
<evidence type="ECO:0000313" key="1">
    <source>
        <dbReference type="EMBL" id="MDR5867963.1"/>
    </source>
</evidence>
<protein>
    <submittedName>
        <fullName evidence="1">Uncharacterized protein</fullName>
    </submittedName>
</protein>
<name>A0ABU1G618_9GAMM</name>
<dbReference type="RefSeq" id="WP_309653544.1">
    <property type="nucleotide sequence ID" value="NZ_JARWAK010000013.1"/>
</dbReference>
<dbReference type="EMBL" id="JARWAK010000013">
    <property type="protein sequence ID" value="MDR5867963.1"/>
    <property type="molecule type" value="Genomic_DNA"/>
</dbReference>
<keyword evidence="2" id="KW-1185">Reference proteome</keyword>
<proteinExistence type="predicted"/>
<sequence length="54" mass="6006">MSARYIAWDRHSGRLTPRCDLPGSPFGSRRQAKQAAHKAGIDKPKITTVTRRAS</sequence>
<gene>
    <name evidence="1" type="ORF">QC818_14315</name>
</gene>
<organism evidence="1 2">
    <name type="scientific">Halomonas koreensis</name>
    <dbReference type="NCBI Taxonomy" id="245385"/>
    <lineage>
        <taxon>Bacteria</taxon>
        <taxon>Pseudomonadati</taxon>
        <taxon>Pseudomonadota</taxon>
        <taxon>Gammaproteobacteria</taxon>
        <taxon>Oceanospirillales</taxon>
        <taxon>Halomonadaceae</taxon>
        <taxon>Halomonas</taxon>
    </lineage>
</organism>
<evidence type="ECO:0000313" key="2">
    <source>
        <dbReference type="Proteomes" id="UP001264519"/>
    </source>
</evidence>
<comment type="caution">
    <text evidence="1">The sequence shown here is derived from an EMBL/GenBank/DDBJ whole genome shotgun (WGS) entry which is preliminary data.</text>
</comment>
<dbReference type="Proteomes" id="UP001264519">
    <property type="component" value="Unassembled WGS sequence"/>
</dbReference>
<reference evidence="1 2" key="1">
    <citation type="submission" date="2023-04" db="EMBL/GenBank/DDBJ databases">
        <title>A long-awaited taxogenomic arrangement of the family Halomonadaceae.</title>
        <authorList>
            <person name="De La Haba R."/>
            <person name="Chuvochina M."/>
            <person name="Wittouck S."/>
            <person name="Arahal D.R."/>
            <person name="Sanchez-Porro C."/>
            <person name="Hugenholtz P."/>
            <person name="Ventosa A."/>
        </authorList>
    </citation>
    <scope>NUCLEOTIDE SEQUENCE [LARGE SCALE GENOMIC DNA]</scope>
    <source>
        <strain evidence="1 2">DSM 23530</strain>
    </source>
</reference>